<evidence type="ECO:0000259" key="8">
    <source>
        <dbReference type="PROSITE" id="PS50240"/>
    </source>
</evidence>
<dbReference type="PROSITE" id="PS00135">
    <property type="entry name" value="TRYPSIN_SER"/>
    <property type="match status" value="3"/>
</dbReference>
<evidence type="ECO:0000313" key="9">
    <source>
        <dbReference type="EMBL" id="VVC91715.1"/>
    </source>
</evidence>
<gene>
    <name evidence="9" type="ORF">LSINAPIS_LOCUS4324</name>
</gene>
<sequence>MKTHILLSFVLILLQNESYGEEVEPGPEDDKIVGGYKTNIKEFPHQVLLNMKKGQERHVCGGSILSEKYILTAAHCVSPKIPLKSSKCHPKYNSKNFDYDACVLELEKTLTLNGKTTKAVTLIDSGKDIPAGTNVTVAGWGFTSDYGPLSNTLYATWLEIISSAKCYFKVTPRMICALRPKRGRNACNGDSGGALVNSASKEQLGIVSWGAHGFCTDYPVMNKTHFLLLFVLILLENESYGEEVEPGPVDDKIVGGYKTNIKEFPYQVSPKIPLKSFNCHPKYDKNNLDYDACVIELEKPLTLNGKTTKAVTLADSGADIPAGTNVTVAGWGFTSDDGPLSNTLYATWLQIISSDKCIFKVTPRNICALRPEKGHNACNGDSGGALVNSATHEQLGIVSYDESYGEEVEPGLEDDKIIGGYKTNITAFAYQVSPMIPVKGYKCHPKYNKDTLDYDVCILQLSKNLTLNGKTTKATTLVKSGADIPVGTNLTITGWGYTTDTGPLSETLNAVWVLKISASKCPFNITPRMFCALRPGKGHNSCNGDSGGAIVNTATKVQMGIVSYGAFQQCSTKPVVFANIGNKEIRQFIKKITGI</sequence>
<keyword evidence="7" id="KW-0732">Signal</keyword>
<evidence type="ECO:0000256" key="3">
    <source>
        <dbReference type="ARBA" id="ARBA00022801"/>
    </source>
</evidence>
<dbReference type="EMBL" id="FZQP02001114">
    <property type="protein sequence ID" value="VVC91715.1"/>
    <property type="molecule type" value="Genomic_DNA"/>
</dbReference>
<name>A0A5E4Q0A4_9NEOP</name>
<dbReference type="AlphaFoldDB" id="A0A5E4Q0A4"/>
<evidence type="ECO:0000256" key="6">
    <source>
        <dbReference type="RuleBase" id="RU363034"/>
    </source>
</evidence>
<feature type="signal peptide" evidence="7">
    <location>
        <begin position="1"/>
        <end position="20"/>
    </location>
</feature>
<dbReference type="InterPro" id="IPR043504">
    <property type="entry name" value="Peptidase_S1_PA_chymotrypsin"/>
</dbReference>
<evidence type="ECO:0000256" key="2">
    <source>
        <dbReference type="ARBA" id="ARBA00022670"/>
    </source>
</evidence>
<dbReference type="SMART" id="SM00020">
    <property type="entry name" value="Tryp_SPc"/>
    <property type="match status" value="3"/>
</dbReference>
<dbReference type="InterPro" id="IPR001254">
    <property type="entry name" value="Trypsin_dom"/>
</dbReference>
<protein>
    <recommendedName>
        <fullName evidence="8">Peptidase S1 domain-containing protein</fullName>
    </recommendedName>
</protein>
<keyword evidence="4 6" id="KW-0720">Serine protease</keyword>
<feature type="domain" description="Peptidase S1" evidence="8">
    <location>
        <begin position="32"/>
        <end position="236"/>
    </location>
</feature>
<evidence type="ECO:0000256" key="5">
    <source>
        <dbReference type="ARBA" id="ARBA00023157"/>
    </source>
</evidence>
<feature type="chain" id="PRO_5022937617" description="Peptidase S1 domain-containing protein" evidence="7">
    <location>
        <begin position="21"/>
        <end position="595"/>
    </location>
</feature>
<dbReference type="PROSITE" id="PS00134">
    <property type="entry name" value="TRYPSIN_HIS"/>
    <property type="match status" value="1"/>
</dbReference>
<keyword evidence="10" id="KW-1185">Reference proteome</keyword>
<reference evidence="9 10" key="1">
    <citation type="submission" date="2017-07" db="EMBL/GenBank/DDBJ databases">
        <authorList>
            <person name="Talla V."/>
            <person name="Backstrom N."/>
        </authorList>
    </citation>
    <scope>NUCLEOTIDE SEQUENCE [LARGE SCALE GENOMIC DNA]</scope>
</reference>
<dbReference type="PROSITE" id="PS50240">
    <property type="entry name" value="TRYPSIN_DOM"/>
    <property type="match status" value="2"/>
</dbReference>
<keyword evidence="5" id="KW-1015">Disulfide bond</keyword>
<organism evidence="9 10">
    <name type="scientific">Leptidea sinapis</name>
    <dbReference type="NCBI Taxonomy" id="189913"/>
    <lineage>
        <taxon>Eukaryota</taxon>
        <taxon>Metazoa</taxon>
        <taxon>Ecdysozoa</taxon>
        <taxon>Arthropoda</taxon>
        <taxon>Hexapoda</taxon>
        <taxon>Insecta</taxon>
        <taxon>Pterygota</taxon>
        <taxon>Neoptera</taxon>
        <taxon>Endopterygota</taxon>
        <taxon>Lepidoptera</taxon>
        <taxon>Glossata</taxon>
        <taxon>Ditrysia</taxon>
        <taxon>Papilionoidea</taxon>
        <taxon>Pieridae</taxon>
        <taxon>Dismorphiinae</taxon>
        <taxon>Leptidea</taxon>
    </lineage>
</organism>
<evidence type="ECO:0000313" key="10">
    <source>
        <dbReference type="Proteomes" id="UP000324832"/>
    </source>
</evidence>
<dbReference type="PANTHER" id="PTHR24276">
    <property type="entry name" value="POLYSERASE-RELATED"/>
    <property type="match status" value="1"/>
</dbReference>
<keyword evidence="3 6" id="KW-0378">Hydrolase</keyword>
<dbReference type="InterPro" id="IPR009003">
    <property type="entry name" value="Peptidase_S1_PA"/>
</dbReference>
<dbReference type="Gene3D" id="2.40.10.10">
    <property type="entry name" value="Trypsin-like serine proteases"/>
    <property type="match status" value="3"/>
</dbReference>
<accession>A0A5E4Q0A4</accession>
<dbReference type="Proteomes" id="UP000324832">
    <property type="component" value="Unassembled WGS sequence"/>
</dbReference>
<evidence type="ECO:0000256" key="1">
    <source>
        <dbReference type="ARBA" id="ARBA00007664"/>
    </source>
</evidence>
<proteinExistence type="inferred from homology"/>
<dbReference type="InterPro" id="IPR050430">
    <property type="entry name" value="Peptidase_S1"/>
</dbReference>
<dbReference type="InterPro" id="IPR001314">
    <property type="entry name" value="Peptidase_S1A"/>
</dbReference>
<dbReference type="InterPro" id="IPR018114">
    <property type="entry name" value="TRYPSIN_HIS"/>
</dbReference>
<dbReference type="GO" id="GO:0006508">
    <property type="term" value="P:proteolysis"/>
    <property type="evidence" value="ECO:0007669"/>
    <property type="project" value="UniProtKB-KW"/>
</dbReference>
<dbReference type="CDD" id="cd00190">
    <property type="entry name" value="Tryp_SPc"/>
    <property type="match status" value="2"/>
</dbReference>
<comment type="similarity">
    <text evidence="1">Belongs to the peptidase S1 family.</text>
</comment>
<dbReference type="GO" id="GO:0004252">
    <property type="term" value="F:serine-type endopeptidase activity"/>
    <property type="evidence" value="ECO:0007669"/>
    <property type="project" value="InterPro"/>
</dbReference>
<dbReference type="PANTHER" id="PTHR24276:SF91">
    <property type="entry name" value="AT26814P-RELATED"/>
    <property type="match status" value="1"/>
</dbReference>
<feature type="domain" description="Peptidase S1" evidence="8">
    <location>
        <begin position="253"/>
        <end position="594"/>
    </location>
</feature>
<evidence type="ECO:0000256" key="4">
    <source>
        <dbReference type="ARBA" id="ARBA00022825"/>
    </source>
</evidence>
<dbReference type="SUPFAM" id="SSF50494">
    <property type="entry name" value="Trypsin-like serine proteases"/>
    <property type="match status" value="3"/>
</dbReference>
<keyword evidence="2 6" id="KW-0645">Protease</keyword>
<dbReference type="InterPro" id="IPR033116">
    <property type="entry name" value="TRYPSIN_SER"/>
</dbReference>
<dbReference type="PRINTS" id="PR00722">
    <property type="entry name" value="CHYMOTRYPSIN"/>
</dbReference>
<dbReference type="Pfam" id="PF00089">
    <property type="entry name" value="Trypsin"/>
    <property type="match status" value="3"/>
</dbReference>
<evidence type="ECO:0000256" key="7">
    <source>
        <dbReference type="SAM" id="SignalP"/>
    </source>
</evidence>